<evidence type="ECO:0000259" key="1">
    <source>
        <dbReference type="Pfam" id="PF13401"/>
    </source>
</evidence>
<reference evidence="2 3" key="1">
    <citation type="submission" date="2019-07" db="EMBL/GenBank/DDBJ databases">
        <title>Whole genome shotgun sequence of Aneurinibacillus danicus NBRC 102444.</title>
        <authorList>
            <person name="Hosoyama A."/>
            <person name="Uohara A."/>
            <person name="Ohji S."/>
            <person name="Ichikawa N."/>
        </authorList>
    </citation>
    <scope>NUCLEOTIDE SEQUENCE [LARGE SCALE GENOMIC DNA]</scope>
    <source>
        <strain evidence="2 3">NBRC 102444</strain>
    </source>
</reference>
<dbReference type="Gene3D" id="3.40.50.300">
    <property type="entry name" value="P-loop containing nucleotide triphosphate hydrolases"/>
    <property type="match status" value="1"/>
</dbReference>
<dbReference type="PANTHER" id="PTHR35894">
    <property type="entry name" value="GENERAL SECRETION PATHWAY PROTEIN A-RELATED"/>
    <property type="match status" value="1"/>
</dbReference>
<dbReference type="Pfam" id="PF13401">
    <property type="entry name" value="AAA_22"/>
    <property type="match status" value="1"/>
</dbReference>
<organism evidence="2 3">
    <name type="scientific">Aneurinibacillus danicus</name>
    <dbReference type="NCBI Taxonomy" id="267746"/>
    <lineage>
        <taxon>Bacteria</taxon>
        <taxon>Bacillati</taxon>
        <taxon>Bacillota</taxon>
        <taxon>Bacilli</taxon>
        <taxon>Bacillales</taxon>
        <taxon>Paenibacillaceae</taxon>
        <taxon>Aneurinibacillus group</taxon>
        <taxon>Aneurinibacillus</taxon>
    </lineage>
</organism>
<dbReference type="OrthoDB" id="2557960at2"/>
<dbReference type="InterPro" id="IPR027417">
    <property type="entry name" value="P-loop_NTPase"/>
</dbReference>
<keyword evidence="3" id="KW-1185">Reference proteome</keyword>
<feature type="domain" description="ORC1/DEAH AAA+ ATPase" evidence="1">
    <location>
        <begin position="32"/>
        <end position="152"/>
    </location>
</feature>
<accession>A0A511VB13</accession>
<sequence>MPEIYLLKPENALLETKDACDVLAACSDCQTNRKLGVVIGPSGYGKSHVLKQYAQAKHVYYIEIKEGMGVKDILRAIELQLDIYPYGAPVYERILMIQSRFREHKDSLLIVDEADKLIAPYSLKKMEILRGMYDSGSVGIVIAGEPGLERMLKKQMERFANRVGCYVRLTGLTRKEVEKYVSGYVVEPEAMEELVDRATNKRNGCFRLLARTMNNVSKLVKPGEPVTLDVIKAASSMMML</sequence>
<dbReference type="RefSeq" id="WP_146810426.1">
    <property type="nucleotide sequence ID" value="NZ_BJXX01000117.1"/>
</dbReference>
<dbReference type="Proteomes" id="UP000321157">
    <property type="component" value="Unassembled WGS sequence"/>
</dbReference>
<dbReference type="InterPro" id="IPR052026">
    <property type="entry name" value="ExeA_AAA_ATPase_DNA-bind"/>
</dbReference>
<proteinExistence type="predicted"/>
<dbReference type="InterPro" id="IPR049945">
    <property type="entry name" value="AAA_22"/>
</dbReference>
<dbReference type="GO" id="GO:0016887">
    <property type="term" value="F:ATP hydrolysis activity"/>
    <property type="evidence" value="ECO:0007669"/>
    <property type="project" value="InterPro"/>
</dbReference>
<dbReference type="EMBL" id="BJXX01000117">
    <property type="protein sequence ID" value="GEN35108.1"/>
    <property type="molecule type" value="Genomic_DNA"/>
</dbReference>
<evidence type="ECO:0000313" key="3">
    <source>
        <dbReference type="Proteomes" id="UP000321157"/>
    </source>
</evidence>
<gene>
    <name evidence="2" type="ORF">ADA01nite_25680</name>
</gene>
<dbReference type="PANTHER" id="PTHR35894:SF5">
    <property type="entry name" value="MU-LIKE PROPHAGE FLUMU DNA TRANSPOSITION PROTEIN B"/>
    <property type="match status" value="1"/>
</dbReference>
<dbReference type="SUPFAM" id="SSF52540">
    <property type="entry name" value="P-loop containing nucleoside triphosphate hydrolases"/>
    <property type="match status" value="1"/>
</dbReference>
<dbReference type="AlphaFoldDB" id="A0A511VB13"/>
<evidence type="ECO:0000313" key="2">
    <source>
        <dbReference type="EMBL" id="GEN35108.1"/>
    </source>
</evidence>
<protein>
    <recommendedName>
        <fullName evidence="1">ORC1/DEAH AAA+ ATPase domain-containing protein</fullName>
    </recommendedName>
</protein>
<comment type="caution">
    <text evidence="2">The sequence shown here is derived from an EMBL/GenBank/DDBJ whole genome shotgun (WGS) entry which is preliminary data.</text>
</comment>
<name>A0A511VB13_9BACL</name>